<keyword evidence="3 5" id="KW-0963">Cytoplasm</keyword>
<dbReference type="InterPro" id="IPR036191">
    <property type="entry name" value="RRF_sf"/>
</dbReference>
<comment type="caution">
    <text evidence="7">The sequence shown here is derived from an EMBL/GenBank/DDBJ whole genome shotgun (WGS) entry which is preliminary data.</text>
</comment>
<organism evidence="7 8">
    <name type="scientific">candidate division WOR-1 bacterium RIFOXYB2_FULL_48_7</name>
    <dbReference type="NCBI Taxonomy" id="1802583"/>
    <lineage>
        <taxon>Bacteria</taxon>
        <taxon>Bacillati</taxon>
        <taxon>Saganbacteria</taxon>
    </lineage>
</organism>
<keyword evidence="4 5" id="KW-0648">Protein biosynthesis</keyword>
<protein>
    <recommendedName>
        <fullName evidence="5">Ribosome-recycling factor</fullName>
        <shortName evidence="5">RRF</shortName>
    </recommendedName>
    <alternativeName>
        <fullName evidence="5">Ribosome-releasing factor</fullName>
    </alternativeName>
</protein>
<dbReference type="SUPFAM" id="SSF55194">
    <property type="entry name" value="Ribosome recycling factor, RRF"/>
    <property type="match status" value="1"/>
</dbReference>
<dbReference type="EMBL" id="MEUF01000015">
    <property type="protein sequence ID" value="OGC36362.1"/>
    <property type="molecule type" value="Genomic_DNA"/>
</dbReference>
<dbReference type="Pfam" id="PF01765">
    <property type="entry name" value="RRF"/>
    <property type="match status" value="1"/>
</dbReference>
<sequence>MSDVIKECEVKMQKAVEMIKKNLAGVRAGRASPALLDTIQVEYYGSNVPLKQMAQVAAPEPRMLVVTPYDKNAIQSIEKAIMASDLGITPRTEAGIIRLTLPELSEERRKELLKVIKKEAEEGKVAVRNIRRDNLELLKKQKAEKAITEDEEKSKDKKVQELTDKQTAEIDKLVALKEKEIMEV</sequence>
<comment type="subcellular location">
    <subcellularLocation>
        <location evidence="1 5">Cytoplasm</location>
    </subcellularLocation>
</comment>
<dbReference type="HAMAP" id="MF_00040">
    <property type="entry name" value="RRF"/>
    <property type="match status" value="1"/>
</dbReference>
<dbReference type="Proteomes" id="UP000178951">
    <property type="component" value="Unassembled WGS sequence"/>
</dbReference>
<comment type="similarity">
    <text evidence="2 5">Belongs to the RRF family.</text>
</comment>
<dbReference type="FunFam" id="3.30.1360.40:FF:000001">
    <property type="entry name" value="Ribosome-recycling factor"/>
    <property type="match status" value="1"/>
</dbReference>
<evidence type="ECO:0000256" key="5">
    <source>
        <dbReference type="HAMAP-Rule" id="MF_00040"/>
    </source>
</evidence>
<gene>
    <name evidence="5" type="primary">frr</name>
    <name evidence="7" type="ORF">A2311_02350</name>
</gene>
<dbReference type="InterPro" id="IPR002661">
    <property type="entry name" value="Ribosome_recyc_fac"/>
</dbReference>
<evidence type="ECO:0000256" key="2">
    <source>
        <dbReference type="ARBA" id="ARBA00005912"/>
    </source>
</evidence>
<dbReference type="GO" id="GO:0006415">
    <property type="term" value="P:translational termination"/>
    <property type="evidence" value="ECO:0007669"/>
    <property type="project" value="UniProtKB-UniRule"/>
</dbReference>
<evidence type="ECO:0000313" key="7">
    <source>
        <dbReference type="EMBL" id="OGC36362.1"/>
    </source>
</evidence>
<reference evidence="7 8" key="1">
    <citation type="journal article" date="2016" name="Nat. Commun.">
        <title>Thousands of microbial genomes shed light on interconnected biogeochemical processes in an aquifer system.</title>
        <authorList>
            <person name="Anantharaman K."/>
            <person name="Brown C.T."/>
            <person name="Hug L.A."/>
            <person name="Sharon I."/>
            <person name="Castelle C.J."/>
            <person name="Probst A.J."/>
            <person name="Thomas B.C."/>
            <person name="Singh A."/>
            <person name="Wilkins M.J."/>
            <person name="Karaoz U."/>
            <person name="Brodie E.L."/>
            <person name="Williams K.H."/>
            <person name="Hubbard S.S."/>
            <person name="Banfield J.F."/>
        </authorList>
    </citation>
    <scope>NUCLEOTIDE SEQUENCE [LARGE SCALE GENOMIC DNA]</scope>
</reference>
<dbReference type="GO" id="GO:0005737">
    <property type="term" value="C:cytoplasm"/>
    <property type="evidence" value="ECO:0007669"/>
    <property type="project" value="UniProtKB-SubCell"/>
</dbReference>
<dbReference type="FunFam" id="1.10.132.20:FF:000001">
    <property type="entry name" value="Ribosome-recycling factor"/>
    <property type="match status" value="1"/>
</dbReference>
<dbReference type="STRING" id="1802583.A2311_02350"/>
<dbReference type="CDD" id="cd00520">
    <property type="entry name" value="RRF"/>
    <property type="match status" value="1"/>
</dbReference>
<dbReference type="InterPro" id="IPR023584">
    <property type="entry name" value="Ribosome_recyc_fac_dom"/>
</dbReference>
<dbReference type="NCBIfam" id="TIGR00496">
    <property type="entry name" value="frr"/>
    <property type="match status" value="1"/>
</dbReference>
<dbReference type="PANTHER" id="PTHR20982:SF3">
    <property type="entry name" value="MITOCHONDRIAL RIBOSOME RECYCLING FACTOR PSEUDO 1"/>
    <property type="match status" value="1"/>
</dbReference>
<dbReference type="Gene3D" id="3.30.1360.40">
    <property type="match status" value="1"/>
</dbReference>
<dbReference type="PANTHER" id="PTHR20982">
    <property type="entry name" value="RIBOSOME RECYCLING FACTOR"/>
    <property type="match status" value="1"/>
</dbReference>
<dbReference type="Gene3D" id="1.10.132.20">
    <property type="entry name" value="Ribosome-recycling factor"/>
    <property type="match status" value="1"/>
</dbReference>
<proteinExistence type="inferred from homology"/>
<evidence type="ECO:0000256" key="1">
    <source>
        <dbReference type="ARBA" id="ARBA00004496"/>
    </source>
</evidence>
<evidence type="ECO:0000313" key="8">
    <source>
        <dbReference type="Proteomes" id="UP000178951"/>
    </source>
</evidence>
<dbReference type="AlphaFoldDB" id="A0A1F4TUK6"/>
<accession>A0A1F4TUK6</accession>
<comment type="function">
    <text evidence="5">Responsible for the release of ribosomes from messenger RNA at the termination of protein biosynthesis. May increase the efficiency of translation by recycling ribosomes from one round of translation to another.</text>
</comment>
<evidence type="ECO:0000256" key="4">
    <source>
        <dbReference type="ARBA" id="ARBA00022917"/>
    </source>
</evidence>
<dbReference type="GO" id="GO:0043023">
    <property type="term" value="F:ribosomal large subunit binding"/>
    <property type="evidence" value="ECO:0007669"/>
    <property type="project" value="TreeGrafter"/>
</dbReference>
<evidence type="ECO:0000256" key="3">
    <source>
        <dbReference type="ARBA" id="ARBA00022490"/>
    </source>
</evidence>
<evidence type="ECO:0000259" key="6">
    <source>
        <dbReference type="Pfam" id="PF01765"/>
    </source>
</evidence>
<name>A0A1F4TUK6_UNCSA</name>
<feature type="domain" description="Ribosome recycling factor" evidence="6">
    <location>
        <begin position="20"/>
        <end position="182"/>
    </location>
</feature>